<sequence>MNNYFTQFITQLGGSDSTDIHDNNIKQECLCPKVKYISVFNPTQISDKCESNEELIKQILCFVSINRNHDEVITLEDNDKLKIIGLIRGIDAFMNGFAKDVQSETNIIKTDTSILIVKLVENSYYIVCCVSISSISQNNSKIISHQMSKLIDQAYNQFIVLNGSFEKVLEEYNLSILKNSLDDFWYEFINSYNSEYLKFSSKHQWTNSLNYKGFLGLLEKHNHQKVYKKSSIILNDTANDQIDKILHNESQTPELQPKGLIISYLNKIEPKKYGMIYSNSTFVEESNEKLLQPSALVDIYNWLEYCDYHHKLNSKCLTSVDYKGFFSTPEWIRHQLDTEQQISSSFASVNDSDSKSIRSTAASTFDFINPVNFTNDYIISPFSSTVNNVMSFSGMNGDGNSLTPNEDSSIGNWLTIPSYLKPFGQTNPHQNPAYLNTSDEQVNDNGSLNNETNDESDGNFIIGLSKDVNSNNTIHKRLVYLNSMVKNDDGRLIFKEREYSLVIYAMDDILVTLIYDSSLDELNQETFYTSLSKVILHPLIEELNNILINGSIICNSVGSLPRSLDALRMNDVKTYTSPGRDVDSTNNFYFIIYDTNEGWVKSSLPYLPILNSSSNTKSESGIQLNKANLKYKSAIFHLHDQLSDIFIAQKNNDFFNGDSMNEFFHKFNSSKHFDWMFYYIKYNNRFIIIIKSRNRNHRITTKRNTTAIPKKSNTLASSSSTTSANQQHRNLILHQITDYAHLGFLNNLGDDVKLWLESFGLEGEV</sequence>
<comment type="similarity">
    <text evidence="1">Belongs to the CCZ1 family.</text>
</comment>
<accession>B5RTZ9</accession>
<dbReference type="GO" id="GO:0035658">
    <property type="term" value="C:Mon1-Ccz1 complex"/>
    <property type="evidence" value="ECO:0007669"/>
    <property type="project" value="InterPro"/>
</dbReference>
<reference evidence="4 5" key="1">
    <citation type="journal article" date="2004" name="Nature">
        <title>Genome evolution in yeasts.</title>
        <authorList>
            <consortium name="Genolevures"/>
            <person name="Dujon B."/>
            <person name="Sherman D."/>
            <person name="Fischer G."/>
            <person name="Durrens P."/>
            <person name="Casaregola S."/>
            <person name="Lafontaine I."/>
            <person name="de Montigny J."/>
            <person name="Marck C."/>
            <person name="Neuveglise C."/>
            <person name="Talla E."/>
            <person name="Goffard N."/>
            <person name="Frangeul L."/>
            <person name="Aigle M."/>
            <person name="Anthouard V."/>
            <person name="Babour A."/>
            <person name="Barbe V."/>
            <person name="Barnay S."/>
            <person name="Blanchin S."/>
            <person name="Beckerich J.M."/>
            <person name="Beyne E."/>
            <person name="Bleykasten C."/>
            <person name="Boisrame A."/>
            <person name="Boyer J."/>
            <person name="Cattolico L."/>
            <person name="Confanioleri F."/>
            <person name="de Daruvar A."/>
            <person name="Despons L."/>
            <person name="Fabre E."/>
            <person name="Fairhead C."/>
            <person name="Ferry-Dumazet H."/>
            <person name="Groppi A."/>
            <person name="Hantraye F."/>
            <person name="Hennequin C."/>
            <person name="Jauniaux N."/>
            <person name="Joyet P."/>
            <person name="Kachouri R."/>
            <person name="Kerrest A."/>
            <person name="Koszul R."/>
            <person name="Lemaire M."/>
            <person name="Lesur I."/>
            <person name="Ma L."/>
            <person name="Muller H."/>
            <person name="Nicaud J.M."/>
            <person name="Nikolski M."/>
            <person name="Oztas S."/>
            <person name="Ozier-Kalogeropoulos O."/>
            <person name="Pellenz S."/>
            <person name="Potier S."/>
            <person name="Richard G.F."/>
            <person name="Straub M.L."/>
            <person name="Suleau A."/>
            <person name="Swennene D."/>
            <person name="Tekaia F."/>
            <person name="Wesolowski-Louvel M."/>
            <person name="Westhof E."/>
            <person name="Wirth B."/>
            <person name="Zeniou-Meyer M."/>
            <person name="Zivanovic I."/>
            <person name="Bolotin-Fukuhara M."/>
            <person name="Thierry A."/>
            <person name="Bouchier C."/>
            <person name="Caudron B."/>
            <person name="Scarpelli C."/>
            <person name="Gaillardin C."/>
            <person name="Weissenbach J."/>
            <person name="Wincker P."/>
            <person name="Souciet J.L."/>
        </authorList>
    </citation>
    <scope>NUCLEOTIDE SEQUENCE [LARGE SCALE GENOMIC DNA]</scope>
    <source>
        <strain evidence="5">ATCC 36239 / CBS 767 / BCRC 21394 / JCM 1990 / NBRC 0083 / IGC 2968</strain>
    </source>
</reference>
<feature type="compositionally biased region" description="Polar residues" evidence="2">
    <location>
        <begin position="427"/>
        <end position="451"/>
    </location>
</feature>
<dbReference type="InParanoid" id="B5RTZ9"/>
<dbReference type="EMBL" id="CR382137">
    <property type="protein sequence ID" value="CAR65811.1"/>
    <property type="molecule type" value="Genomic_DNA"/>
</dbReference>
<keyword evidence="5" id="KW-1185">Reference proteome</keyword>
<dbReference type="InterPro" id="IPR043987">
    <property type="entry name" value="CCZ1/INTU/HSP4_longin_1"/>
</dbReference>
<dbReference type="FunCoup" id="B5RTZ9">
    <property type="interactions" value="99"/>
</dbReference>
<evidence type="ECO:0000259" key="3">
    <source>
        <dbReference type="Pfam" id="PF19031"/>
    </source>
</evidence>
<feature type="domain" description="CCZ1/INTU/HSP4 first Longin" evidence="3">
    <location>
        <begin position="35"/>
        <end position="163"/>
    </location>
</feature>
<feature type="region of interest" description="Disordered" evidence="2">
    <location>
        <begin position="427"/>
        <end position="454"/>
    </location>
</feature>
<dbReference type="Proteomes" id="UP000000599">
    <property type="component" value="Chromosome E"/>
</dbReference>
<dbReference type="OMA" id="MFYYIKY"/>
<organism evidence="4 5">
    <name type="scientific">Debaryomyces hansenii (strain ATCC 36239 / CBS 767 / BCRC 21394 / JCM 1990 / NBRC 0083 / IGC 2968)</name>
    <name type="common">Yeast</name>
    <name type="synonym">Torulaspora hansenii</name>
    <dbReference type="NCBI Taxonomy" id="284592"/>
    <lineage>
        <taxon>Eukaryota</taxon>
        <taxon>Fungi</taxon>
        <taxon>Dikarya</taxon>
        <taxon>Ascomycota</taxon>
        <taxon>Saccharomycotina</taxon>
        <taxon>Pichiomycetes</taxon>
        <taxon>Debaryomycetaceae</taxon>
        <taxon>Debaryomyces</taxon>
    </lineage>
</organism>
<dbReference type="PANTHER" id="PTHR13056:SF0">
    <property type="entry name" value="VACUOLAR FUSION PROTEIN CCZ1 HOMOLOG-RELATED"/>
    <property type="match status" value="1"/>
</dbReference>
<dbReference type="OrthoDB" id="240546at2759"/>
<dbReference type="HOGENOM" id="CLU_397388_0_0_1"/>
<dbReference type="VEuPathDB" id="FungiDB:DEHA2E12518g"/>
<dbReference type="GO" id="GO:0016192">
    <property type="term" value="P:vesicle-mediated transport"/>
    <property type="evidence" value="ECO:0007669"/>
    <property type="project" value="InterPro"/>
</dbReference>
<dbReference type="InterPro" id="IPR013176">
    <property type="entry name" value="Ccz1"/>
</dbReference>
<evidence type="ECO:0000256" key="1">
    <source>
        <dbReference type="ARBA" id="ARBA00005352"/>
    </source>
</evidence>
<dbReference type="STRING" id="284592.B5RTZ9"/>
<evidence type="ECO:0000313" key="4">
    <source>
        <dbReference type="EMBL" id="CAR65811.1"/>
    </source>
</evidence>
<protein>
    <submittedName>
        <fullName evidence="4">DEHA2E12518p</fullName>
    </submittedName>
</protein>
<dbReference type="KEGG" id="dha:DEHA2E12518g"/>
<dbReference type="AlphaFoldDB" id="B5RTZ9"/>
<dbReference type="PANTHER" id="PTHR13056">
    <property type="entry name" value="VACUOLAR FUSION PROTEIN CCZ1 HOMOLOG-RELATED"/>
    <property type="match status" value="1"/>
</dbReference>
<evidence type="ECO:0000313" key="5">
    <source>
        <dbReference type="Proteomes" id="UP000000599"/>
    </source>
</evidence>
<dbReference type="Pfam" id="PF19031">
    <property type="entry name" value="Intu_longin_1"/>
    <property type="match status" value="1"/>
</dbReference>
<evidence type="ECO:0000256" key="2">
    <source>
        <dbReference type="SAM" id="MobiDB-lite"/>
    </source>
</evidence>
<dbReference type="RefSeq" id="XP_002770468.1">
    <property type="nucleotide sequence ID" value="XM_002770422.1"/>
</dbReference>
<name>B5RTZ9_DEBHA</name>
<proteinExistence type="inferred from homology"/>
<dbReference type="eggNOG" id="ENOG502QSQV">
    <property type="taxonomic scope" value="Eukaryota"/>
</dbReference>
<gene>
    <name evidence="4" type="ordered locus">DEHA2E12518g</name>
</gene>
<dbReference type="GeneID" id="8998734"/>